<name>A0A3B0RZM4_9ZZZZ</name>
<dbReference type="EMBL" id="UOEF01000284">
    <property type="protein sequence ID" value="VAV99384.1"/>
    <property type="molecule type" value="Genomic_DNA"/>
</dbReference>
<dbReference type="AlphaFoldDB" id="A0A3B0RZM4"/>
<protein>
    <submittedName>
        <fullName evidence="1">Uncharacterized protein</fullName>
    </submittedName>
</protein>
<sequence>MMAEKRVTRLPFVLSLSKEADRQCATAEGKRRFDRLSANGIILIGFKK</sequence>
<accession>A0A3B0RZM4</accession>
<evidence type="ECO:0000313" key="1">
    <source>
        <dbReference type="EMBL" id="VAV99384.1"/>
    </source>
</evidence>
<organism evidence="1">
    <name type="scientific">hydrothermal vent metagenome</name>
    <dbReference type="NCBI Taxonomy" id="652676"/>
    <lineage>
        <taxon>unclassified sequences</taxon>
        <taxon>metagenomes</taxon>
        <taxon>ecological metagenomes</taxon>
    </lineage>
</organism>
<reference evidence="1" key="1">
    <citation type="submission" date="2018-06" db="EMBL/GenBank/DDBJ databases">
        <authorList>
            <person name="Zhirakovskaya E."/>
        </authorList>
    </citation>
    <scope>NUCLEOTIDE SEQUENCE</scope>
</reference>
<gene>
    <name evidence="1" type="ORF">MNBD_ALPHA04-2332</name>
</gene>
<proteinExistence type="predicted"/>